<sequence length="518" mass="60615">MPLRNEVASITLNKQQSKSTRFSKYDSKLCRPSYPLNFWVPFSIALFDKRIKYVPPISINDLEKDLPLLLSFISYLWTYRPKIDKLFMNLVYVNKNCNRWNNCKNSIQLSMNILSKCFDEGLANNLVQLQLTYQCDDSILTAIGRHSKYLKILDVSCSSTITINGIKSFIFKNLNTFQNDMLNGSEVQIYAFLKSIIENREILNTICFTLEEIRLQYNKTNNLGWILIISCIQSLRYLGWPGKWNIKKIIMTVWHEIIKPKTFNLQSITLVDWDIACEEVYMMTECLPNLRNLNTTLTRSYEPLNSINHQLLIKFWNKLNSLTLYIENSIEYFELFCRNGYVQNLSELTIKSVSLDISVDLALLQSGCPNLIILDIVSILLYINLKPTGKFKYLKKVTTEAPSAETKSWFLFYGCPSLEEFQIYNEVDPEYWKNIFINPPPLICQQMKRLQIVFVLSNENTDFLIQPYVMNYSIITEFIRKCLVLNIFGSILNFNMSAQDIENIYSFIRMNNYSLTIY</sequence>
<name>A0A6G0TLK7_APHGL</name>
<evidence type="ECO:0000313" key="1">
    <source>
        <dbReference type="EMBL" id="KAE9534754.1"/>
    </source>
</evidence>
<proteinExistence type="predicted"/>
<dbReference type="OrthoDB" id="6577189at2759"/>
<protein>
    <submittedName>
        <fullName evidence="1">Uncharacterized protein</fullName>
    </submittedName>
</protein>
<dbReference type="InterPro" id="IPR032675">
    <property type="entry name" value="LRR_dom_sf"/>
</dbReference>
<organism evidence="1 2">
    <name type="scientific">Aphis glycines</name>
    <name type="common">Soybean aphid</name>
    <dbReference type="NCBI Taxonomy" id="307491"/>
    <lineage>
        <taxon>Eukaryota</taxon>
        <taxon>Metazoa</taxon>
        <taxon>Ecdysozoa</taxon>
        <taxon>Arthropoda</taxon>
        <taxon>Hexapoda</taxon>
        <taxon>Insecta</taxon>
        <taxon>Pterygota</taxon>
        <taxon>Neoptera</taxon>
        <taxon>Paraneoptera</taxon>
        <taxon>Hemiptera</taxon>
        <taxon>Sternorrhyncha</taxon>
        <taxon>Aphidomorpha</taxon>
        <taxon>Aphidoidea</taxon>
        <taxon>Aphididae</taxon>
        <taxon>Aphidini</taxon>
        <taxon>Aphis</taxon>
        <taxon>Aphis</taxon>
    </lineage>
</organism>
<reference evidence="1 2" key="1">
    <citation type="submission" date="2019-08" db="EMBL/GenBank/DDBJ databases">
        <title>The genome of the soybean aphid Biotype 1, its phylome, world population structure and adaptation to the North American continent.</title>
        <authorList>
            <person name="Giordano R."/>
            <person name="Donthu R.K."/>
            <person name="Hernandez A.G."/>
            <person name="Wright C.L."/>
            <person name="Zimin A.V."/>
        </authorList>
    </citation>
    <scope>NUCLEOTIDE SEQUENCE [LARGE SCALE GENOMIC DNA]</scope>
    <source>
        <tissue evidence="1">Whole aphids</tissue>
    </source>
</reference>
<keyword evidence="2" id="KW-1185">Reference proteome</keyword>
<dbReference type="EMBL" id="VYZN01000027">
    <property type="protein sequence ID" value="KAE9534754.1"/>
    <property type="molecule type" value="Genomic_DNA"/>
</dbReference>
<dbReference type="Proteomes" id="UP000475862">
    <property type="component" value="Unassembled WGS sequence"/>
</dbReference>
<dbReference type="Gene3D" id="3.80.10.10">
    <property type="entry name" value="Ribonuclease Inhibitor"/>
    <property type="match status" value="1"/>
</dbReference>
<comment type="caution">
    <text evidence="1">The sequence shown here is derived from an EMBL/GenBank/DDBJ whole genome shotgun (WGS) entry which is preliminary data.</text>
</comment>
<accession>A0A6G0TLK7</accession>
<gene>
    <name evidence="1" type="ORF">AGLY_008046</name>
</gene>
<evidence type="ECO:0000313" key="2">
    <source>
        <dbReference type="Proteomes" id="UP000475862"/>
    </source>
</evidence>
<dbReference type="AlphaFoldDB" id="A0A6G0TLK7"/>